<reference evidence="2 3" key="1">
    <citation type="submission" date="2019-03" db="EMBL/GenBank/DDBJ databases">
        <title>First draft genome of Liparis tanakae, snailfish: a comprehensive survey of snailfish specific genes.</title>
        <authorList>
            <person name="Kim W."/>
            <person name="Song I."/>
            <person name="Jeong J.-H."/>
            <person name="Kim D."/>
            <person name="Kim S."/>
            <person name="Ryu S."/>
            <person name="Song J.Y."/>
            <person name="Lee S.K."/>
        </authorList>
    </citation>
    <scope>NUCLEOTIDE SEQUENCE [LARGE SCALE GENOMIC DNA]</scope>
    <source>
        <tissue evidence="2">Muscle</tissue>
    </source>
</reference>
<keyword evidence="3" id="KW-1185">Reference proteome</keyword>
<name>A0A4Z2GTY9_9TELE</name>
<accession>A0A4Z2GTY9</accession>
<evidence type="ECO:0000313" key="2">
    <source>
        <dbReference type="EMBL" id="TNN56213.1"/>
    </source>
</evidence>
<proteinExistence type="predicted"/>
<dbReference type="EMBL" id="SRLO01000434">
    <property type="protein sequence ID" value="TNN56213.1"/>
    <property type="molecule type" value="Genomic_DNA"/>
</dbReference>
<dbReference type="AlphaFoldDB" id="A0A4Z2GTY9"/>
<organism evidence="2 3">
    <name type="scientific">Liparis tanakae</name>
    <name type="common">Tanaka's snailfish</name>
    <dbReference type="NCBI Taxonomy" id="230148"/>
    <lineage>
        <taxon>Eukaryota</taxon>
        <taxon>Metazoa</taxon>
        <taxon>Chordata</taxon>
        <taxon>Craniata</taxon>
        <taxon>Vertebrata</taxon>
        <taxon>Euteleostomi</taxon>
        <taxon>Actinopterygii</taxon>
        <taxon>Neopterygii</taxon>
        <taxon>Teleostei</taxon>
        <taxon>Neoteleostei</taxon>
        <taxon>Acanthomorphata</taxon>
        <taxon>Eupercaria</taxon>
        <taxon>Perciformes</taxon>
        <taxon>Cottioidei</taxon>
        <taxon>Cottales</taxon>
        <taxon>Liparidae</taxon>
        <taxon>Liparis</taxon>
    </lineage>
</organism>
<feature type="region of interest" description="Disordered" evidence="1">
    <location>
        <begin position="1"/>
        <end position="39"/>
    </location>
</feature>
<protein>
    <submittedName>
        <fullName evidence="2">Uncharacterized protein</fullName>
    </submittedName>
</protein>
<feature type="compositionally biased region" description="Polar residues" evidence="1">
    <location>
        <begin position="25"/>
        <end position="36"/>
    </location>
</feature>
<gene>
    <name evidence="2" type="ORF">EYF80_033589</name>
</gene>
<evidence type="ECO:0000313" key="3">
    <source>
        <dbReference type="Proteomes" id="UP000314294"/>
    </source>
</evidence>
<comment type="caution">
    <text evidence="2">The sequence shown here is derived from an EMBL/GenBank/DDBJ whole genome shotgun (WGS) entry which is preliminary data.</text>
</comment>
<dbReference type="Proteomes" id="UP000314294">
    <property type="component" value="Unassembled WGS sequence"/>
</dbReference>
<sequence length="125" mass="13830">MSRLHRGAQGSLRPAAGRRRGPRPLQSQLESRTSGTGFRKIPPLAACRVAVLCYVRLQRTINRRHRRCDRNKVPHDPDGTSTADAERLLEAALGTRVTTSSAATILKQYITDPGCETYWWSSGGT</sequence>
<evidence type="ECO:0000256" key="1">
    <source>
        <dbReference type="SAM" id="MobiDB-lite"/>
    </source>
</evidence>